<keyword evidence="2" id="KW-1003">Cell membrane</keyword>
<evidence type="ECO:0000256" key="8">
    <source>
        <dbReference type="ARBA" id="ARBA00023133"/>
    </source>
</evidence>
<gene>
    <name evidence="13" type="ORF">FE782_03595</name>
</gene>
<dbReference type="InterPro" id="IPR050450">
    <property type="entry name" value="COX15/CtaA_HemeA_synthase"/>
</dbReference>
<keyword evidence="10" id="KW-1015">Disulfide bond</keyword>
<dbReference type="OrthoDB" id="9816428at2"/>
<keyword evidence="5 12" id="KW-1133">Transmembrane helix</keyword>
<feature type="transmembrane region" description="Helical" evidence="12">
    <location>
        <begin position="92"/>
        <end position="113"/>
    </location>
</feature>
<dbReference type="InterPro" id="IPR003780">
    <property type="entry name" value="COX15/CtaA_fam"/>
</dbReference>
<keyword evidence="8" id="KW-0350">Heme biosynthesis</keyword>
<evidence type="ECO:0000256" key="6">
    <source>
        <dbReference type="ARBA" id="ARBA00023002"/>
    </source>
</evidence>
<evidence type="ECO:0000256" key="4">
    <source>
        <dbReference type="ARBA" id="ARBA00022723"/>
    </source>
</evidence>
<feature type="transmembrane region" description="Helical" evidence="12">
    <location>
        <begin position="119"/>
        <end position="139"/>
    </location>
</feature>
<sequence length="309" mass="32759">MKKGGSAVRALALAACIGMFLVLLMGATVTQTESGRGCGDDWPLCNGKFVPDYTITSIIEYSHRVVSGVVGLLILAAAIAVFLRVPRRAPRLYSAGALFFTVLQAGLGAAQVMNPQSDAILALHFGISLLAFTLTLLTVTSVRAYFRGDRSIEAGKPVTGGFRLAVWLTTLYSYVVVYTGAYTSHTDSGGGCAGFPLCNGQVVPSALEGATAVAFVHRTAAYLLFAVVLALALYTWRTYASRRDISNGAMWSLVLVVAQVLSGGLLMALSGTNSYVLGTLLHTMIISVLFAVLSYLSITVWEAGRADRR</sequence>
<comment type="pathway">
    <text evidence="11">Porphyrin-containing compound metabolism.</text>
</comment>
<feature type="transmembrane region" description="Helical" evidence="12">
    <location>
        <begin position="219"/>
        <end position="236"/>
    </location>
</feature>
<evidence type="ECO:0000256" key="3">
    <source>
        <dbReference type="ARBA" id="ARBA00022692"/>
    </source>
</evidence>
<evidence type="ECO:0000256" key="10">
    <source>
        <dbReference type="ARBA" id="ARBA00023157"/>
    </source>
</evidence>
<dbReference type="PANTHER" id="PTHR35457">
    <property type="entry name" value="HEME A SYNTHASE"/>
    <property type="match status" value="1"/>
</dbReference>
<keyword evidence="4" id="KW-0479">Metal-binding</keyword>
<dbReference type="AlphaFoldDB" id="A0A5R9GG29"/>
<feature type="transmembrane region" description="Helical" evidence="12">
    <location>
        <begin position="248"/>
        <end position="269"/>
    </location>
</feature>
<evidence type="ECO:0000256" key="9">
    <source>
        <dbReference type="ARBA" id="ARBA00023136"/>
    </source>
</evidence>
<keyword evidence="14" id="KW-1185">Reference proteome</keyword>
<comment type="caution">
    <text evidence="13">The sequence shown here is derived from an EMBL/GenBank/DDBJ whole genome shotgun (WGS) entry which is preliminary data.</text>
</comment>
<keyword evidence="3 12" id="KW-0812">Transmembrane</keyword>
<feature type="transmembrane region" description="Helical" evidence="12">
    <location>
        <begin position="65"/>
        <end position="85"/>
    </location>
</feature>
<evidence type="ECO:0000256" key="1">
    <source>
        <dbReference type="ARBA" id="ARBA00004141"/>
    </source>
</evidence>
<proteinExistence type="predicted"/>
<accession>A0A5R9GG29</accession>
<feature type="transmembrane region" description="Helical" evidence="12">
    <location>
        <begin position="275"/>
        <end position="301"/>
    </location>
</feature>
<dbReference type="GO" id="GO:0016020">
    <property type="term" value="C:membrane"/>
    <property type="evidence" value="ECO:0007669"/>
    <property type="project" value="UniProtKB-SubCell"/>
</dbReference>
<reference evidence="13 14" key="1">
    <citation type="submission" date="2019-05" db="EMBL/GenBank/DDBJ databases">
        <authorList>
            <person name="Narsing Rao M.P."/>
            <person name="Li W.J."/>
        </authorList>
    </citation>
    <scope>NUCLEOTIDE SEQUENCE [LARGE SCALE GENOMIC DNA]</scope>
    <source>
        <strain evidence="13 14">SYSU_K30003</strain>
    </source>
</reference>
<name>A0A5R9GG29_9BACL</name>
<comment type="subcellular location">
    <subcellularLocation>
        <location evidence="1">Membrane</location>
        <topology evidence="1">Multi-pass membrane protein</topology>
    </subcellularLocation>
</comment>
<dbReference type="GO" id="GO:0006784">
    <property type="term" value="P:heme A biosynthetic process"/>
    <property type="evidence" value="ECO:0007669"/>
    <property type="project" value="InterPro"/>
</dbReference>
<keyword evidence="7" id="KW-0408">Iron</keyword>
<dbReference type="Proteomes" id="UP000309676">
    <property type="component" value="Unassembled WGS sequence"/>
</dbReference>
<evidence type="ECO:0000313" key="14">
    <source>
        <dbReference type="Proteomes" id="UP000309676"/>
    </source>
</evidence>
<dbReference type="RefSeq" id="WP_138192593.1">
    <property type="nucleotide sequence ID" value="NZ_VCIW01000002.1"/>
</dbReference>
<organism evidence="13 14">
    <name type="scientific">Paenibacillus antri</name>
    <dbReference type="NCBI Taxonomy" id="2582848"/>
    <lineage>
        <taxon>Bacteria</taxon>
        <taxon>Bacillati</taxon>
        <taxon>Bacillota</taxon>
        <taxon>Bacilli</taxon>
        <taxon>Bacillales</taxon>
        <taxon>Paenibacillaceae</taxon>
        <taxon>Paenibacillus</taxon>
    </lineage>
</organism>
<keyword evidence="9 12" id="KW-0472">Membrane</keyword>
<dbReference type="EMBL" id="VCIW01000002">
    <property type="protein sequence ID" value="TLS53366.1"/>
    <property type="molecule type" value="Genomic_DNA"/>
</dbReference>
<dbReference type="GO" id="GO:0046872">
    <property type="term" value="F:metal ion binding"/>
    <property type="evidence" value="ECO:0007669"/>
    <property type="project" value="UniProtKB-KW"/>
</dbReference>
<evidence type="ECO:0000256" key="11">
    <source>
        <dbReference type="ARBA" id="ARBA00023444"/>
    </source>
</evidence>
<dbReference type="GO" id="GO:0016491">
    <property type="term" value="F:oxidoreductase activity"/>
    <property type="evidence" value="ECO:0007669"/>
    <property type="project" value="UniProtKB-KW"/>
</dbReference>
<dbReference type="PANTHER" id="PTHR35457:SF1">
    <property type="entry name" value="HEME A SYNTHASE"/>
    <property type="match status" value="1"/>
</dbReference>
<evidence type="ECO:0000256" key="12">
    <source>
        <dbReference type="SAM" id="Phobius"/>
    </source>
</evidence>
<evidence type="ECO:0000313" key="13">
    <source>
        <dbReference type="EMBL" id="TLS53366.1"/>
    </source>
</evidence>
<evidence type="ECO:0000256" key="5">
    <source>
        <dbReference type="ARBA" id="ARBA00022989"/>
    </source>
</evidence>
<feature type="transmembrane region" description="Helical" evidence="12">
    <location>
        <begin position="160"/>
        <end position="181"/>
    </location>
</feature>
<evidence type="ECO:0000256" key="7">
    <source>
        <dbReference type="ARBA" id="ARBA00023004"/>
    </source>
</evidence>
<evidence type="ECO:0000256" key="2">
    <source>
        <dbReference type="ARBA" id="ARBA00022475"/>
    </source>
</evidence>
<keyword evidence="6" id="KW-0560">Oxidoreductase</keyword>
<protein>
    <submittedName>
        <fullName evidence="13">Heme A synthase</fullName>
    </submittedName>
</protein>
<dbReference type="Pfam" id="PF02628">
    <property type="entry name" value="COX15-CtaA"/>
    <property type="match status" value="1"/>
</dbReference>